<dbReference type="RefSeq" id="XP_026612088.1">
    <property type="nucleotide sequence ID" value="XM_026757708.1"/>
</dbReference>
<keyword evidence="2" id="KW-1185">Reference proteome</keyword>
<dbReference type="Proteomes" id="UP000215305">
    <property type="component" value="Unassembled WGS sequence"/>
</dbReference>
<dbReference type="EMBL" id="NKHU02000191">
    <property type="protein sequence ID" value="RHZ48751.1"/>
    <property type="molecule type" value="Genomic_DNA"/>
</dbReference>
<protein>
    <submittedName>
        <fullName evidence="1">Uncharacterized protein</fullName>
    </submittedName>
</protein>
<comment type="caution">
    <text evidence="1">The sequence shown here is derived from an EMBL/GenBank/DDBJ whole genome shotgun (WGS) entry which is preliminary data.</text>
</comment>
<name>A0A397GCR8_ASPTH</name>
<evidence type="ECO:0000313" key="1">
    <source>
        <dbReference type="EMBL" id="RHZ48751.1"/>
    </source>
</evidence>
<reference evidence="1" key="1">
    <citation type="submission" date="2018-08" db="EMBL/GenBank/DDBJ databases">
        <title>Draft genome sequence of azole-resistant Aspergillus thermomutatus (Neosartorya pseudofischeri) strain HMR AF 39, isolated from a human nasal aspirate.</title>
        <authorList>
            <person name="Parent-Michaud M."/>
            <person name="Dufresne P.J."/>
            <person name="Fournier E."/>
            <person name="Martineau C."/>
            <person name="Moreira S."/>
            <person name="Perkins V."/>
            <person name="De Repentigny L."/>
            <person name="Dufresne S.F."/>
        </authorList>
    </citation>
    <scope>NUCLEOTIDE SEQUENCE [LARGE SCALE GENOMIC DNA]</scope>
    <source>
        <strain evidence="1">HMR AF 39</strain>
    </source>
</reference>
<evidence type="ECO:0000313" key="2">
    <source>
        <dbReference type="Proteomes" id="UP000215305"/>
    </source>
</evidence>
<sequence>MYHQEQASRGYQEKLESKIHQTEAWQKDMTDYLAQLEDALSQSKYEMCNLEARLARVGWEKESLLQSFHLERARAKEMELRLATSLWTESHITTINGGEGHLENAHIEAQGNTHATLEHGRLCDSISTLRATVESLDITMQQFTEALPNMRERVRYTQMTAEDGSRCVSERGKDPCA</sequence>
<accession>A0A397GCR8</accession>
<dbReference type="AlphaFoldDB" id="A0A397GCR8"/>
<organism evidence="1 2">
    <name type="scientific">Aspergillus thermomutatus</name>
    <name type="common">Neosartorya pseudofischeri</name>
    <dbReference type="NCBI Taxonomy" id="41047"/>
    <lineage>
        <taxon>Eukaryota</taxon>
        <taxon>Fungi</taxon>
        <taxon>Dikarya</taxon>
        <taxon>Ascomycota</taxon>
        <taxon>Pezizomycotina</taxon>
        <taxon>Eurotiomycetes</taxon>
        <taxon>Eurotiomycetidae</taxon>
        <taxon>Eurotiales</taxon>
        <taxon>Aspergillaceae</taxon>
        <taxon>Aspergillus</taxon>
        <taxon>Aspergillus subgen. Fumigati</taxon>
    </lineage>
</organism>
<dbReference type="VEuPathDB" id="FungiDB:CDV56_104089"/>
<dbReference type="GeneID" id="38126063"/>
<proteinExistence type="predicted"/>
<gene>
    <name evidence="1" type="ORF">CDV56_104089</name>
</gene>
<dbReference type="OrthoDB" id="4306400at2759"/>